<dbReference type="EMBL" id="WHJC01000539">
    <property type="protein sequence ID" value="MPQ45257.1"/>
    <property type="molecule type" value="Genomic_DNA"/>
</dbReference>
<proteinExistence type="predicted"/>
<feature type="coiled-coil region" evidence="1">
    <location>
        <begin position="13"/>
        <end position="52"/>
    </location>
</feature>
<organism evidence="2 3">
    <name type="scientific">Clostridium tarantellae</name>
    <dbReference type="NCBI Taxonomy" id="39493"/>
    <lineage>
        <taxon>Bacteria</taxon>
        <taxon>Bacillati</taxon>
        <taxon>Bacillota</taxon>
        <taxon>Clostridia</taxon>
        <taxon>Eubacteriales</taxon>
        <taxon>Clostridiaceae</taxon>
        <taxon>Clostridium</taxon>
    </lineage>
</organism>
<comment type="caution">
    <text evidence="2">The sequence shown here is derived from an EMBL/GenBank/DDBJ whole genome shotgun (WGS) entry which is preliminary data.</text>
</comment>
<evidence type="ECO:0000313" key="2">
    <source>
        <dbReference type="EMBL" id="MPQ45257.1"/>
    </source>
</evidence>
<keyword evidence="3" id="KW-1185">Reference proteome</keyword>
<dbReference type="Proteomes" id="UP000430345">
    <property type="component" value="Unassembled WGS sequence"/>
</dbReference>
<reference evidence="2 3" key="1">
    <citation type="submission" date="2019-10" db="EMBL/GenBank/DDBJ databases">
        <title>The Genome Sequence of Clostridium tarantellae Isolated from Fish Brain.</title>
        <authorList>
            <person name="Bano L."/>
            <person name="Kiel M."/>
            <person name="Sales G."/>
            <person name="Doxey A.C."/>
            <person name="Mansfield M.J."/>
            <person name="Schiavone M."/>
            <person name="Rossetto O."/>
            <person name="Pirazzini M."/>
            <person name="Dobrindt U."/>
            <person name="Montecucco C."/>
        </authorList>
    </citation>
    <scope>NUCLEOTIDE SEQUENCE [LARGE SCALE GENOMIC DNA]</scope>
    <source>
        <strain evidence="2 3">DSM 3997</strain>
    </source>
</reference>
<sequence>MNIKKFENFNIIKKNKNIKLSKEEKKKIKLENKIKKKELKELKKENKKIFNTNKQVLPFLDVDEDESFITKDGFLDIYQIESHDIYSFSDNETQIYIYNFIRFLRSYSEDFKIIAMNFPVNTVKQQE</sequence>
<evidence type="ECO:0000256" key="1">
    <source>
        <dbReference type="SAM" id="Coils"/>
    </source>
</evidence>
<name>A0A6I1MSW3_9CLOT</name>
<gene>
    <name evidence="2" type="ORF">GBZ86_16190</name>
</gene>
<evidence type="ECO:0000313" key="3">
    <source>
        <dbReference type="Proteomes" id="UP000430345"/>
    </source>
</evidence>
<keyword evidence="1" id="KW-0175">Coiled coil</keyword>
<dbReference type="AlphaFoldDB" id="A0A6I1MSW3"/>
<protein>
    <submittedName>
        <fullName evidence="2">Uncharacterized protein</fullName>
    </submittedName>
</protein>
<feature type="non-terminal residue" evidence="2">
    <location>
        <position position="127"/>
    </location>
</feature>
<accession>A0A6I1MSW3</accession>